<keyword evidence="4" id="KW-1185">Reference proteome</keyword>
<name>A0ABS2E268_9BACT</name>
<dbReference type="Gene3D" id="3.90.226.10">
    <property type="entry name" value="2-enoyl-CoA Hydratase, Chain A, domain 1"/>
    <property type="match status" value="1"/>
</dbReference>
<keyword evidence="1" id="KW-0732">Signal</keyword>
<gene>
    <name evidence="3" type="ORF">H7U35_10980</name>
</gene>
<sequence length="604" mass="69408">MKKIILLFVCLYACMNQVQAADDSRYIEFARTYGIVRYFSPNPYTQDWSESDWMKVCALLANRIETQPLDEVFRPLAPTLSFSTTPVSAKEDIIAPKSSARYYRYNGSGELNVPFLAKLLIPGLSKYIPYYKKFSTVTERLDSVTTPVACRYYSYPLTDGKYLNIQHALPEKIFDRKTTHRLLADAKNYWKKHQSDDKTLSQRRRFIFGLLADKAIRVADLTVRWNIIRHFYPYYEEDNLDWDHQLEVYLQKAIQMDNMDSFESFLKWYNLIGRFLNPIKDGHLFVRRDMTISSIQTTYLPEFYADAETKFVNDTLLIRTGINDKQSWRILYTINDRPASACLQDARLITNAATDSHRDQMAADKLFSSTAYDAPFVILSSDLSGNMRKDTLYAQRPDLPVSSRKPQSIRKDANGILHIDATSPELNEKRFLSALTPDVKGLCFDLRGLPTYRFEDILAHLIASDVKAPATEIPINSFPFQQNVSWHINAETLKAKSPHVDLPATFLCDARTVSWGETILMMIRQYGLGKIIGQTTAGTTGDMTLFNLPLFPFSMTGMRMRCMDGEKHHSQGIVPDRTVPVYAKDYMTDYDRTLNVALDDIESR</sequence>
<dbReference type="Proteomes" id="UP000766986">
    <property type="component" value="Unassembled WGS sequence"/>
</dbReference>
<feature type="domain" description="Tail specific protease" evidence="2">
    <location>
        <begin position="380"/>
        <end position="580"/>
    </location>
</feature>
<dbReference type="SMART" id="SM00245">
    <property type="entry name" value="TSPc"/>
    <property type="match status" value="1"/>
</dbReference>
<reference evidence="3 4" key="1">
    <citation type="journal article" date="2021" name="Sci. Rep.">
        <title>The distribution of antibiotic resistance genes in chicken gut microbiota commensals.</title>
        <authorList>
            <person name="Juricova H."/>
            <person name="Matiasovicova J."/>
            <person name="Kubasova T."/>
            <person name="Cejkova D."/>
            <person name="Rychlik I."/>
        </authorList>
    </citation>
    <scope>NUCLEOTIDE SEQUENCE [LARGE SCALE GENOMIC DNA]</scope>
    <source>
        <strain evidence="3 4">An772</strain>
    </source>
</reference>
<protein>
    <recommendedName>
        <fullName evidence="2">Tail specific protease domain-containing protein</fullName>
    </recommendedName>
</protein>
<feature type="chain" id="PRO_5047486507" description="Tail specific protease domain-containing protein" evidence="1">
    <location>
        <begin position="21"/>
        <end position="604"/>
    </location>
</feature>
<dbReference type="InterPro" id="IPR005151">
    <property type="entry name" value="Tail-specific_protease"/>
</dbReference>
<feature type="signal peptide" evidence="1">
    <location>
        <begin position="1"/>
        <end position="20"/>
    </location>
</feature>
<proteinExistence type="predicted"/>
<evidence type="ECO:0000259" key="2">
    <source>
        <dbReference type="SMART" id="SM00245"/>
    </source>
</evidence>
<comment type="caution">
    <text evidence="3">The sequence shown here is derived from an EMBL/GenBank/DDBJ whole genome shotgun (WGS) entry which is preliminary data.</text>
</comment>
<organism evidence="3 4">
    <name type="scientific">Mediterranea massiliensis</name>
    <dbReference type="NCBI Taxonomy" id="1841865"/>
    <lineage>
        <taxon>Bacteria</taxon>
        <taxon>Pseudomonadati</taxon>
        <taxon>Bacteroidota</taxon>
        <taxon>Bacteroidia</taxon>
        <taxon>Bacteroidales</taxon>
        <taxon>Bacteroidaceae</taxon>
        <taxon>Mediterranea</taxon>
    </lineage>
</organism>
<evidence type="ECO:0000256" key="1">
    <source>
        <dbReference type="SAM" id="SignalP"/>
    </source>
</evidence>
<dbReference type="SUPFAM" id="SSF52096">
    <property type="entry name" value="ClpP/crotonase"/>
    <property type="match status" value="1"/>
</dbReference>
<dbReference type="Pfam" id="PF03572">
    <property type="entry name" value="Peptidase_S41"/>
    <property type="match status" value="1"/>
</dbReference>
<accession>A0ABS2E268</accession>
<evidence type="ECO:0000313" key="3">
    <source>
        <dbReference type="EMBL" id="MBM6735735.1"/>
    </source>
</evidence>
<dbReference type="EMBL" id="JACLYZ010000025">
    <property type="protein sequence ID" value="MBM6735735.1"/>
    <property type="molecule type" value="Genomic_DNA"/>
</dbReference>
<dbReference type="RefSeq" id="WP_205095932.1">
    <property type="nucleotide sequence ID" value="NZ_JACLYZ010000025.1"/>
</dbReference>
<dbReference type="Gene3D" id="3.30.750.44">
    <property type="match status" value="1"/>
</dbReference>
<dbReference type="InterPro" id="IPR029045">
    <property type="entry name" value="ClpP/crotonase-like_dom_sf"/>
</dbReference>
<evidence type="ECO:0000313" key="4">
    <source>
        <dbReference type="Proteomes" id="UP000766986"/>
    </source>
</evidence>